<organism evidence="1 2">
    <name type="scientific">Ophiocordyceps polyrhachis-furcata BCC 54312</name>
    <dbReference type="NCBI Taxonomy" id="1330021"/>
    <lineage>
        <taxon>Eukaryota</taxon>
        <taxon>Fungi</taxon>
        <taxon>Dikarya</taxon>
        <taxon>Ascomycota</taxon>
        <taxon>Pezizomycotina</taxon>
        <taxon>Sordariomycetes</taxon>
        <taxon>Hypocreomycetidae</taxon>
        <taxon>Hypocreales</taxon>
        <taxon>Ophiocordycipitaceae</taxon>
        <taxon>Ophiocordyceps</taxon>
    </lineage>
</organism>
<reference evidence="1 2" key="1">
    <citation type="journal article" date="2015" name="BMC Genomics">
        <title>Insights from the genome of Ophiocordyceps polyrhachis-furcata to pathogenicity and host specificity in insect fungi.</title>
        <authorList>
            <person name="Wichadakul D."/>
            <person name="Kobmoo N."/>
            <person name="Ingsriswang S."/>
            <person name="Tangphatsornruang S."/>
            <person name="Chantasingh D."/>
            <person name="Luangsa-ard J.J."/>
            <person name="Eurwilaichitr L."/>
        </authorList>
    </citation>
    <scope>NUCLEOTIDE SEQUENCE [LARGE SCALE GENOMIC DNA]</scope>
    <source>
        <strain evidence="1 2">BCC 54312</strain>
    </source>
</reference>
<protein>
    <submittedName>
        <fullName evidence="1">Uncharacterized protein</fullName>
    </submittedName>
</protein>
<name>A0A367LRL8_9HYPO</name>
<sequence>MYPGTNELTYIDISQTRSVLSYDVNGFASQGNRKACMQRIDHIE</sequence>
<dbReference type="AlphaFoldDB" id="A0A367LRL8"/>
<evidence type="ECO:0000313" key="1">
    <source>
        <dbReference type="EMBL" id="RCI17094.1"/>
    </source>
</evidence>
<keyword evidence="2" id="KW-1185">Reference proteome</keyword>
<feature type="non-terminal residue" evidence="1">
    <location>
        <position position="44"/>
    </location>
</feature>
<accession>A0A367LRL8</accession>
<comment type="caution">
    <text evidence="1">The sequence shown here is derived from an EMBL/GenBank/DDBJ whole genome shotgun (WGS) entry which is preliminary data.</text>
</comment>
<evidence type="ECO:0000313" key="2">
    <source>
        <dbReference type="Proteomes" id="UP000253664"/>
    </source>
</evidence>
<dbReference type="Proteomes" id="UP000253664">
    <property type="component" value="Unassembled WGS sequence"/>
</dbReference>
<dbReference type="EMBL" id="LKCN02000001">
    <property type="protein sequence ID" value="RCI17094.1"/>
    <property type="molecule type" value="Genomic_DNA"/>
</dbReference>
<proteinExistence type="predicted"/>
<gene>
    <name evidence="1" type="ORF">L249_1808</name>
</gene>